<evidence type="ECO:0000256" key="3">
    <source>
        <dbReference type="ARBA" id="ARBA00022676"/>
    </source>
</evidence>
<evidence type="ECO:0000256" key="1">
    <source>
        <dbReference type="ARBA" id="ARBA00004651"/>
    </source>
</evidence>
<keyword evidence="7 8" id="KW-0472">Membrane</keyword>
<feature type="domain" description="Glycosyltransferase RgtA/B/C/D-like" evidence="9">
    <location>
        <begin position="58"/>
        <end position="223"/>
    </location>
</feature>
<comment type="caution">
    <text evidence="10">The sequence shown here is derived from an EMBL/GenBank/DDBJ whole genome shotgun (WGS) entry which is preliminary data.</text>
</comment>
<keyword evidence="3" id="KW-0328">Glycosyltransferase</keyword>
<dbReference type="InterPro" id="IPR038731">
    <property type="entry name" value="RgtA/B/C-like"/>
</dbReference>
<comment type="subcellular location">
    <subcellularLocation>
        <location evidence="1">Cell membrane</location>
        <topology evidence="1">Multi-pass membrane protein</topology>
    </subcellularLocation>
</comment>
<sequence>MDRIPPPATARLTPERRLAGLILIALALRIVFATSLGLGMDEAYTVATSRDVVLSAFDHPPLSWWLATLGHRLFGESDLALRLPFILLSALTNVLVFLLGRRLYGAEAGFWASFALCCAPVLGVIDASWILPDAPLLPALLGGALALAHVFFDTDSSRAPLWWLLAAVCSGLAMLSKYHGVFLPAGAFLFMILSPRHRFWLKTPWPWLAGLLALAMFSPVLIWNAQHDWASFVFQGGRTGDPRLNLKAPFILIGMQSLFLMPWILFPCAFLLFRALRRGPAPEKDFLLACLAVGPILMFSLPAFWSASRVLPHWAAPGYLLLLPLLGREIAELFERGIGWIRGAVAGAGGLIAVLIVLLAGLAHLRLPALSGARYPLLETLDWTDFSREFVARDLAREGEFIGAYRWFEAGKIDAVLGGRFPVLALSDDPRGFGATRDPQEFLGRDAVIVGRYLTLEQAYQVYEDHFDSIEPLPPIAITANGATAFELKLFKGRNFHDPAPEFTLGIQPPRP</sequence>
<dbReference type="OrthoDB" id="9811222at2"/>
<gene>
    <name evidence="10" type="ORF">CCR94_01165</name>
</gene>
<keyword evidence="2" id="KW-1003">Cell membrane</keyword>
<evidence type="ECO:0000256" key="8">
    <source>
        <dbReference type="SAM" id="Phobius"/>
    </source>
</evidence>
<dbReference type="AlphaFoldDB" id="A0A2S6NG78"/>
<reference evidence="10 11" key="1">
    <citation type="journal article" date="2018" name="Arch. Microbiol.">
        <title>New insights into the metabolic potential of the phototrophic purple bacterium Rhodopila globiformis DSM 161(T) from its draft genome sequence and evidence for a vanadium-dependent nitrogenase.</title>
        <authorList>
            <person name="Imhoff J.F."/>
            <person name="Rahn T."/>
            <person name="Kunzel S."/>
            <person name="Neulinger S.C."/>
        </authorList>
    </citation>
    <scope>NUCLEOTIDE SEQUENCE [LARGE SCALE GENOMIC DNA]</scope>
    <source>
        <strain evidence="10 11">DSM 16996</strain>
    </source>
</reference>
<evidence type="ECO:0000313" key="11">
    <source>
        <dbReference type="Proteomes" id="UP000239089"/>
    </source>
</evidence>
<evidence type="ECO:0000259" key="9">
    <source>
        <dbReference type="Pfam" id="PF13231"/>
    </source>
</evidence>
<dbReference type="Pfam" id="PF13231">
    <property type="entry name" value="PMT_2"/>
    <property type="match status" value="1"/>
</dbReference>
<keyword evidence="11" id="KW-1185">Reference proteome</keyword>
<evidence type="ECO:0000313" key="10">
    <source>
        <dbReference type="EMBL" id="PPQ33594.1"/>
    </source>
</evidence>
<evidence type="ECO:0000256" key="6">
    <source>
        <dbReference type="ARBA" id="ARBA00022989"/>
    </source>
</evidence>
<dbReference type="GO" id="GO:0016763">
    <property type="term" value="F:pentosyltransferase activity"/>
    <property type="evidence" value="ECO:0007669"/>
    <property type="project" value="TreeGrafter"/>
</dbReference>
<feature type="transmembrane region" description="Helical" evidence="8">
    <location>
        <begin position="339"/>
        <end position="365"/>
    </location>
</feature>
<evidence type="ECO:0000256" key="5">
    <source>
        <dbReference type="ARBA" id="ARBA00022692"/>
    </source>
</evidence>
<feature type="transmembrane region" description="Helical" evidence="8">
    <location>
        <begin position="79"/>
        <end position="99"/>
    </location>
</feature>
<evidence type="ECO:0000256" key="7">
    <source>
        <dbReference type="ARBA" id="ARBA00023136"/>
    </source>
</evidence>
<dbReference type="PANTHER" id="PTHR33908:SF11">
    <property type="entry name" value="MEMBRANE PROTEIN"/>
    <property type="match status" value="1"/>
</dbReference>
<feature type="transmembrane region" description="Helical" evidence="8">
    <location>
        <begin position="285"/>
        <end position="305"/>
    </location>
</feature>
<keyword evidence="5 8" id="KW-0812">Transmembrane</keyword>
<dbReference type="InterPro" id="IPR050297">
    <property type="entry name" value="LipidA_mod_glycosyltrf_83"/>
</dbReference>
<protein>
    <recommendedName>
        <fullName evidence="9">Glycosyltransferase RgtA/B/C/D-like domain-containing protein</fullName>
    </recommendedName>
</protein>
<dbReference type="GO" id="GO:0009103">
    <property type="term" value="P:lipopolysaccharide biosynthetic process"/>
    <property type="evidence" value="ECO:0007669"/>
    <property type="project" value="UniProtKB-ARBA"/>
</dbReference>
<feature type="transmembrane region" description="Helical" evidence="8">
    <location>
        <begin position="111"/>
        <end position="131"/>
    </location>
</feature>
<dbReference type="PANTHER" id="PTHR33908">
    <property type="entry name" value="MANNOSYLTRANSFERASE YKCB-RELATED"/>
    <property type="match status" value="1"/>
</dbReference>
<proteinExistence type="predicted"/>
<dbReference type="GO" id="GO:0005886">
    <property type="term" value="C:plasma membrane"/>
    <property type="evidence" value="ECO:0007669"/>
    <property type="project" value="UniProtKB-SubCell"/>
</dbReference>
<keyword evidence="4" id="KW-0808">Transferase</keyword>
<accession>A0A2S6NG78</accession>
<dbReference type="EMBL" id="NHSJ01000017">
    <property type="protein sequence ID" value="PPQ33594.1"/>
    <property type="molecule type" value="Genomic_DNA"/>
</dbReference>
<evidence type="ECO:0000256" key="2">
    <source>
        <dbReference type="ARBA" id="ARBA00022475"/>
    </source>
</evidence>
<dbReference type="Proteomes" id="UP000239089">
    <property type="component" value="Unassembled WGS sequence"/>
</dbReference>
<dbReference type="RefSeq" id="WP_104506059.1">
    <property type="nucleotide sequence ID" value="NZ_NHSJ01000017.1"/>
</dbReference>
<organism evidence="10 11">
    <name type="scientific">Rhodoblastus sphagnicola</name>
    <dbReference type="NCBI Taxonomy" id="333368"/>
    <lineage>
        <taxon>Bacteria</taxon>
        <taxon>Pseudomonadati</taxon>
        <taxon>Pseudomonadota</taxon>
        <taxon>Alphaproteobacteria</taxon>
        <taxon>Hyphomicrobiales</taxon>
        <taxon>Rhodoblastaceae</taxon>
        <taxon>Rhodoblastus</taxon>
    </lineage>
</organism>
<feature type="transmembrane region" description="Helical" evidence="8">
    <location>
        <begin position="311"/>
        <end position="327"/>
    </location>
</feature>
<evidence type="ECO:0000256" key="4">
    <source>
        <dbReference type="ARBA" id="ARBA00022679"/>
    </source>
</evidence>
<feature type="non-terminal residue" evidence="10">
    <location>
        <position position="512"/>
    </location>
</feature>
<keyword evidence="6 8" id="KW-1133">Transmembrane helix</keyword>
<feature type="transmembrane region" description="Helical" evidence="8">
    <location>
        <begin position="161"/>
        <end position="193"/>
    </location>
</feature>
<feature type="transmembrane region" description="Helical" evidence="8">
    <location>
        <begin position="205"/>
        <end position="225"/>
    </location>
</feature>
<feature type="transmembrane region" description="Helical" evidence="8">
    <location>
        <begin position="250"/>
        <end position="273"/>
    </location>
</feature>
<name>A0A2S6NG78_9HYPH</name>